<gene>
    <name evidence="1" type="ORF">H9935_04170</name>
</gene>
<proteinExistence type="predicted"/>
<protein>
    <recommendedName>
        <fullName evidence="3">PD-(D/E)XK nuclease family transposase</fullName>
    </recommendedName>
</protein>
<name>A0A9D2N4H8_9FIRM</name>
<organism evidence="1 2">
    <name type="scientific">Candidatus Blautia merdigallinarum</name>
    <dbReference type="NCBI Taxonomy" id="2838495"/>
    <lineage>
        <taxon>Bacteria</taxon>
        <taxon>Bacillati</taxon>
        <taxon>Bacillota</taxon>
        <taxon>Clostridia</taxon>
        <taxon>Lachnospirales</taxon>
        <taxon>Lachnospiraceae</taxon>
        <taxon>Blautia</taxon>
    </lineage>
</organism>
<comment type="caution">
    <text evidence="1">The sequence shown here is derived from an EMBL/GenBank/DDBJ whole genome shotgun (WGS) entry which is preliminary data.</text>
</comment>
<evidence type="ECO:0008006" key="3">
    <source>
        <dbReference type="Google" id="ProtNLM"/>
    </source>
</evidence>
<dbReference type="AlphaFoldDB" id="A0A9D2N4H8"/>
<evidence type="ECO:0000313" key="1">
    <source>
        <dbReference type="EMBL" id="HJC09994.1"/>
    </source>
</evidence>
<reference evidence="1" key="1">
    <citation type="journal article" date="2021" name="PeerJ">
        <title>Extensive microbial diversity within the chicken gut microbiome revealed by metagenomics and culture.</title>
        <authorList>
            <person name="Gilroy R."/>
            <person name="Ravi A."/>
            <person name="Getino M."/>
            <person name="Pursley I."/>
            <person name="Horton D.L."/>
            <person name="Alikhan N.F."/>
            <person name="Baker D."/>
            <person name="Gharbi K."/>
            <person name="Hall N."/>
            <person name="Watson M."/>
            <person name="Adriaenssens E.M."/>
            <person name="Foster-Nyarko E."/>
            <person name="Jarju S."/>
            <person name="Secka A."/>
            <person name="Antonio M."/>
            <person name="Oren A."/>
            <person name="Chaudhuri R.R."/>
            <person name="La Ragione R."/>
            <person name="Hildebrand F."/>
            <person name="Pallen M.J."/>
        </authorList>
    </citation>
    <scope>NUCLEOTIDE SEQUENCE</scope>
    <source>
        <strain evidence="1">ChiSxjej6B18-287</strain>
    </source>
</reference>
<reference evidence="1" key="2">
    <citation type="submission" date="2021-04" db="EMBL/GenBank/DDBJ databases">
        <authorList>
            <person name="Gilroy R."/>
        </authorList>
    </citation>
    <scope>NUCLEOTIDE SEQUENCE</scope>
    <source>
        <strain evidence="1">ChiSxjej6B18-287</strain>
    </source>
</reference>
<evidence type="ECO:0000313" key="2">
    <source>
        <dbReference type="Proteomes" id="UP000823893"/>
    </source>
</evidence>
<accession>A0A9D2N4H8</accession>
<dbReference type="EMBL" id="DWWV01000045">
    <property type="protein sequence ID" value="HJC09994.1"/>
    <property type="molecule type" value="Genomic_DNA"/>
</dbReference>
<dbReference type="Proteomes" id="UP000823893">
    <property type="component" value="Unassembled WGS sequence"/>
</dbReference>
<sequence length="180" mass="21604">MLCYHELIEFVIFICDFDPFKQKKYKYTFENRCLEEWKLPLRDGRHTIFLSTRGENKDEISRELRKFLEFVRADLEESQEDFEDDYVKQLQNFIFQVKRNREMEGRFMLLELLLQDERAEGVLDGKREDILELLSDLGTVPEDLENEVKSQEDSAVLGNWLKLAARASSLDEFRKNIHKR</sequence>